<accession>B7GC32</accession>
<protein>
    <recommendedName>
        <fullName evidence="4">O-methyltransferase</fullName>
    </recommendedName>
</protein>
<proteinExistence type="predicted"/>
<dbReference type="InParanoid" id="B7GC32"/>
<evidence type="ECO:0000313" key="3">
    <source>
        <dbReference type="Proteomes" id="UP000000759"/>
    </source>
</evidence>
<reference evidence="2 3" key="1">
    <citation type="journal article" date="2008" name="Nature">
        <title>The Phaeodactylum genome reveals the evolutionary history of diatom genomes.</title>
        <authorList>
            <person name="Bowler C."/>
            <person name="Allen A.E."/>
            <person name="Badger J.H."/>
            <person name="Grimwood J."/>
            <person name="Jabbari K."/>
            <person name="Kuo A."/>
            <person name="Maheswari U."/>
            <person name="Martens C."/>
            <person name="Maumus F."/>
            <person name="Otillar R.P."/>
            <person name="Rayko E."/>
            <person name="Salamov A."/>
            <person name="Vandepoele K."/>
            <person name="Beszteri B."/>
            <person name="Gruber A."/>
            <person name="Heijde M."/>
            <person name="Katinka M."/>
            <person name="Mock T."/>
            <person name="Valentin K."/>
            <person name="Verret F."/>
            <person name="Berges J.A."/>
            <person name="Brownlee C."/>
            <person name="Cadoret J.P."/>
            <person name="Chiovitti A."/>
            <person name="Choi C.J."/>
            <person name="Coesel S."/>
            <person name="De Martino A."/>
            <person name="Detter J.C."/>
            <person name="Durkin C."/>
            <person name="Falciatore A."/>
            <person name="Fournet J."/>
            <person name="Haruta M."/>
            <person name="Huysman M.J."/>
            <person name="Jenkins B.D."/>
            <person name="Jiroutova K."/>
            <person name="Jorgensen R.E."/>
            <person name="Joubert Y."/>
            <person name="Kaplan A."/>
            <person name="Kroger N."/>
            <person name="Kroth P.G."/>
            <person name="La Roche J."/>
            <person name="Lindquist E."/>
            <person name="Lommer M."/>
            <person name="Martin-Jezequel V."/>
            <person name="Lopez P.J."/>
            <person name="Lucas S."/>
            <person name="Mangogna M."/>
            <person name="McGinnis K."/>
            <person name="Medlin L.K."/>
            <person name="Montsant A."/>
            <person name="Oudot-Le Secq M.P."/>
            <person name="Napoli C."/>
            <person name="Obornik M."/>
            <person name="Parker M.S."/>
            <person name="Petit J.L."/>
            <person name="Porcel B.M."/>
            <person name="Poulsen N."/>
            <person name="Robison M."/>
            <person name="Rychlewski L."/>
            <person name="Rynearson T.A."/>
            <person name="Schmutz J."/>
            <person name="Shapiro H."/>
            <person name="Siaut M."/>
            <person name="Stanley M."/>
            <person name="Sussman M.R."/>
            <person name="Taylor A.R."/>
            <person name="Vardi A."/>
            <person name="von Dassow P."/>
            <person name="Vyverman W."/>
            <person name="Willis A."/>
            <person name="Wyrwicz L.S."/>
            <person name="Rokhsar D.S."/>
            <person name="Weissenbach J."/>
            <person name="Armbrust E.V."/>
            <person name="Green B.R."/>
            <person name="Van de Peer Y."/>
            <person name="Grigoriev I.V."/>
        </authorList>
    </citation>
    <scope>NUCLEOTIDE SEQUENCE [LARGE SCALE GENOMIC DNA]</scope>
    <source>
        <strain evidence="2 3">CCAP 1055/1</strain>
    </source>
</reference>
<sequence length="330" mass="36742">MGAIKRHTPEFRRSPIAYAKYLMLIVIMVALAYKTLQADNNFAGSLPELDFIVEDLPSQTALAIDSSLTQRQKFEVFRQSQEVSPWGGSATDAPLFERLCRKHSDIFGFGHGGRDITDGIIRELAKNDAVVIMEVGVWLGQSTARWLNVHPNVRVIAVDPFSAPNGTHKKLSKVAEEDKVSFGQPEFNRALAQFAISKAAPGAHDRVVFETGLYPQAAQPLFQASKDERPAVDLFYLDGGKRTDTDAHLNFVEETIRGIVSEFPDVILSGDDWGFSKRFRSLIVEFAEGRNRSVYVGEARTWIMINDQDPRFSNAQSLLGKKVALSVARQ</sequence>
<organism evidence="2 3">
    <name type="scientific">Phaeodactylum tricornutum (strain CCAP 1055/1)</name>
    <dbReference type="NCBI Taxonomy" id="556484"/>
    <lineage>
        <taxon>Eukaryota</taxon>
        <taxon>Sar</taxon>
        <taxon>Stramenopiles</taxon>
        <taxon>Ochrophyta</taxon>
        <taxon>Bacillariophyta</taxon>
        <taxon>Bacillariophyceae</taxon>
        <taxon>Bacillariophycidae</taxon>
        <taxon>Naviculales</taxon>
        <taxon>Phaeodactylaceae</taxon>
        <taxon>Phaeodactylum</taxon>
    </lineage>
</organism>
<evidence type="ECO:0008006" key="4">
    <source>
        <dbReference type="Google" id="ProtNLM"/>
    </source>
</evidence>
<dbReference type="EMBL" id="CM000627">
    <property type="protein sequence ID" value="EEC43792.1"/>
    <property type="molecule type" value="Genomic_DNA"/>
</dbReference>
<feature type="transmembrane region" description="Helical" evidence="1">
    <location>
        <begin position="15"/>
        <end position="33"/>
    </location>
</feature>
<dbReference type="InterPro" id="IPR029063">
    <property type="entry name" value="SAM-dependent_MTases_sf"/>
</dbReference>
<dbReference type="Proteomes" id="UP000000759">
    <property type="component" value="Chromosome 25"/>
</dbReference>
<keyword evidence="3" id="KW-1185">Reference proteome</keyword>
<dbReference type="Gene3D" id="3.40.50.150">
    <property type="entry name" value="Vaccinia Virus protein VP39"/>
    <property type="match status" value="1"/>
</dbReference>
<keyword evidence="1" id="KW-0472">Membrane</keyword>
<dbReference type="PaxDb" id="2850-Phatr49855"/>
<keyword evidence="1" id="KW-0812">Transmembrane</keyword>
<keyword evidence="1" id="KW-1133">Transmembrane helix</keyword>
<name>B7GC32_PHATC</name>
<dbReference type="GeneID" id="7198579"/>
<evidence type="ECO:0000313" key="2">
    <source>
        <dbReference type="EMBL" id="EEC43792.1"/>
    </source>
</evidence>
<reference evidence="3" key="2">
    <citation type="submission" date="2008-08" db="EMBL/GenBank/DDBJ databases">
        <authorList>
            <consortium name="Diatom Consortium"/>
            <person name="Grigoriev I."/>
            <person name="Grimwood J."/>
            <person name="Kuo A."/>
            <person name="Otillar R.P."/>
            <person name="Salamov A."/>
            <person name="Detter J.C."/>
            <person name="Lindquist E."/>
            <person name="Shapiro H."/>
            <person name="Lucas S."/>
            <person name="Glavina del Rio T."/>
            <person name="Pitluck S."/>
            <person name="Rokhsar D."/>
            <person name="Bowler C."/>
        </authorList>
    </citation>
    <scope>GENOME REANNOTATION</scope>
    <source>
        <strain evidence="3">CCAP 1055/1</strain>
    </source>
</reference>
<dbReference type="AlphaFoldDB" id="B7GC32"/>
<dbReference type="RefSeq" id="XP_002184733.1">
    <property type="nucleotide sequence ID" value="XM_002184697.1"/>
</dbReference>
<dbReference type="KEGG" id="pti:PHATRDRAFT_49855"/>
<evidence type="ECO:0000256" key="1">
    <source>
        <dbReference type="SAM" id="Phobius"/>
    </source>
</evidence>
<gene>
    <name evidence="2" type="ORF">PHATRDRAFT_49855</name>
</gene>
<dbReference type="HOGENOM" id="CLU_843245_0_0_1"/>